<evidence type="ECO:0000313" key="2">
    <source>
        <dbReference type="EMBL" id="TWT88789.1"/>
    </source>
</evidence>
<comment type="caution">
    <text evidence="2">The sequence shown here is derived from an EMBL/GenBank/DDBJ whole genome shotgun (WGS) entry which is preliminary data.</text>
</comment>
<feature type="region of interest" description="Disordered" evidence="1">
    <location>
        <begin position="51"/>
        <end position="74"/>
    </location>
</feature>
<organism evidence="2 3">
    <name type="scientific">Pseudobythopirellula maris</name>
    <dbReference type="NCBI Taxonomy" id="2527991"/>
    <lineage>
        <taxon>Bacteria</taxon>
        <taxon>Pseudomonadati</taxon>
        <taxon>Planctomycetota</taxon>
        <taxon>Planctomycetia</taxon>
        <taxon>Pirellulales</taxon>
        <taxon>Lacipirellulaceae</taxon>
        <taxon>Pseudobythopirellula</taxon>
    </lineage>
</organism>
<proteinExistence type="predicted"/>
<accession>A0A5C5ZMX9</accession>
<dbReference type="EMBL" id="SJPQ01000002">
    <property type="protein sequence ID" value="TWT88789.1"/>
    <property type="molecule type" value="Genomic_DNA"/>
</dbReference>
<dbReference type="RefSeq" id="WP_146400142.1">
    <property type="nucleotide sequence ID" value="NZ_SJPQ01000002.1"/>
</dbReference>
<dbReference type="AlphaFoldDB" id="A0A5C5ZMX9"/>
<reference evidence="2 3" key="1">
    <citation type="submission" date="2019-02" db="EMBL/GenBank/DDBJ databases">
        <title>Deep-cultivation of Planctomycetes and their phenomic and genomic characterization uncovers novel biology.</title>
        <authorList>
            <person name="Wiegand S."/>
            <person name="Jogler M."/>
            <person name="Boedeker C."/>
            <person name="Pinto D."/>
            <person name="Vollmers J."/>
            <person name="Rivas-Marin E."/>
            <person name="Kohn T."/>
            <person name="Peeters S.H."/>
            <person name="Heuer A."/>
            <person name="Rast P."/>
            <person name="Oberbeckmann S."/>
            <person name="Bunk B."/>
            <person name="Jeske O."/>
            <person name="Meyerdierks A."/>
            <person name="Storesund J.E."/>
            <person name="Kallscheuer N."/>
            <person name="Luecker S."/>
            <person name="Lage O.M."/>
            <person name="Pohl T."/>
            <person name="Merkel B.J."/>
            <person name="Hornburger P."/>
            <person name="Mueller R.-W."/>
            <person name="Bruemmer F."/>
            <person name="Labrenz M."/>
            <person name="Spormann A.M."/>
            <person name="Op Den Camp H."/>
            <person name="Overmann J."/>
            <person name="Amann R."/>
            <person name="Jetten M.S.M."/>
            <person name="Mascher T."/>
            <person name="Medema M.H."/>
            <person name="Devos D.P."/>
            <person name="Kaster A.-K."/>
            <person name="Ovreas L."/>
            <person name="Rohde M."/>
            <person name="Galperin M.Y."/>
            <person name="Jogler C."/>
        </authorList>
    </citation>
    <scope>NUCLEOTIDE SEQUENCE [LARGE SCALE GENOMIC DNA]</scope>
    <source>
        <strain evidence="2 3">Mal64</strain>
    </source>
</reference>
<name>A0A5C5ZMX9_9BACT</name>
<protein>
    <submittedName>
        <fullName evidence="2">Uncharacterized protein</fullName>
    </submittedName>
</protein>
<gene>
    <name evidence="2" type="ORF">Mal64_22770</name>
</gene>
<dbReference type="Proteomes" id="UP000315440">
    <property type="component" value="Unassembled WGS sequence"/>
</dbReference>
<evidence type="ECO:0000256" key="1">
    <source>
        <dbReference type="SAM" id="MobiDB-lite"/>
    </source>
</evidence>
<keyword evidence="3" id="KW-1185">Reference proteome</keyword>
<sequence>MRRPHLLMLICLAAPAVGCSSWGMAKYDMSKYRDERAVSIDKRLASRPEVVKSPFEAADDRASGGAPDGAGDRL</sequence>
<dbReference type="OrthoDB" id="9951317at2"/>
<evidence type="ECO:0000313" key="3">
    <source>
        <dbReference type="Proteomes" id="UP000315440"/>
    </source>
</evidence>